<dbReference type="OrthoDB" id="5519602at2"/>
<dbReference type="RefSeq" id="WP_087146025.1">
    <property type="nucleotide sequence ID" value="NZ_FUKJ01000064.1"/>
</dbReference>
<accession>A0A1R4H1Y2</accession>
<dbReference type="Proteomes" id="UP000195442">
    <property type="component" value="Unassembled WGS sequence"/>
</dbReference>
<gene>
    <name evidence="1" type="ORF">CRENPOLYSF2_1560003</name>
</gene>
<proteinExistence type="predicted"/>
<dbReference type="AlphaFoldDB" id="A0A1R4H1Y2"/>
<evidence type="ECO:0008006" key="3">
    <source>
        <dbReference type="Google" id="ProtNLM"/>
    </source>
</evidence>
<reference evidence="2" key="1">
    <citation type="submission" date="2017-02" db="EMBL/GenBank/DDBJ databases">
        <authorList>
            <person name="Daims H."/>
        </authorList>
    </citation>
    <scope>NUCLEOTIDE SEQUENCE [LARGE SCALE GENOMIC DNA]</scope>
</reference>
<organism evidence="1 2">
    <name type="scientific">Crenothrix polyspora</name>
    <dbReference type="NCBI Taxonomy" id="360316"/>
    <lineage>
        <taxon>Bacteria</taxon>
        <taxon>Pseudomonadati</taxon>
        <taxon>Pseudomonadota</taxon>
        <taxon>Gammaproteobacteria</taxon>
        <taxon>Methylococcales</taxon>
        <taxon>Crenotrichaceae</taxon>
        <taxon>Crenothrix</taxon>
    </lineage>
</organism>
<evidence type="ECO:0000313" key="2">
    <source>
        <dbReference type="Proteomes" id="UP000195442"/>
    </source>
</evidence>
<protein>
    <recommendedName>
        <fullName evidence="3">Addiction module component</fullName>
    </recommendedName>
</protein>
<evidence type="ECO:0000313" key="1">
    <source>
        <dbReference type="EMBL" id="SJM90264.1"/>
    </source>
</evidence>
<name>A0A1R4H1Y2_9GAMM</name>
<dbReference type="EMBL" id="FUKJ01000064">
    <property type="protein sequence ID" value="SJM90264.1"/>
    <property type="molecule type" value="Genomic_DNA"/>
</dbReference>
<sequence length="79" mass="8906">MGIEQIASEALRLSSHDRAMLAQTIWESLEAPYLIDADMPEDEAIALAKQRDREIENGTVEPLVHTQLMFKLRNARAGE</sequence>
<dbReference type="InterPro" id="IPR013406">
    <property type="entry name" value="CHP02574_addiction_mod"/>
</dbReference>
<dbReference type="Pfam" id="PF09720">
    <property type="entry name" value="Unstab_antitox"/>
    <property type="match status" value="1"/>
</dbReference>
<keyword evidence="2" id="KW-1185">Reference proteome</keyword>